<dbReference type="AlphaFoldDB" id="A0A844WD49"/>
<feature type="transmembrane region" description="Helical" evidence="7">
    <location>
        <begin position="106"/>
        <end position="124"/>
    </location>
</feature>
<keyword evidence="6 7" id="KW-0472">Membrane</keyword>
<dbReference type="EMBL" id="WNXQ01000008">
    <property type="protein sequence ID" value="MWB79048.1"/>
    <property type="molecule type" value="Genomic_DNA"/>
</dbReference>
<dbReference type="Proteomes" id="UP000443843">
    <property type="component" value="Unassembled WGS sequence"/>
</dbReference>
<evidence type="ECO:0000256" key="4">
    <source>
        <dbReference type="ARBA" id="ARBA00022692"/>
    </source>
</evidence>
<feature type="transmembrane region" description="Helical" evidence="7">
    <location>
        <begin position="147"/>
        <end position="167"/>
    </location>
</feature>
<comment type="similarity">
    <text evidence="7">Belongs to the TRAP transporter small permease family.</text>
</comment>
<keyword evidence="2 7" id="KW-0813">Transport</keyword>
<feature type="transmembrane region" description="Helical" evidence="7">
    <location>
        <begin position="12"/>
        <end position="41"/>
    </location>
</feature>
<keyword evidence="4 7" id="KW-0812">Transmembrane</keyword>
<comment type="subcellular location">
    <subcellularLocation>
        <location evidence="7">Cell inner membrane</location>
        <topology evidence="7">Multi-pass membrane protein</topology>
    </subcellularLocation>
    <subcellularLocation>
        <location evidence="1">Cell membrane</location>
        <topology evidence="1">Multi-pass membrane protein</topology>
    </subcellularLocation>
</comment>
<feature type="transmembrane region" description="Helical" evidence="7">
    <location>
        <begin position="61"/>
        <end position="78"/>
    </location>
</feature>
<evidence type="ECO:0000256" key="2">
    <source>
        <dbReference type="ARBA" id="ARBA00022448"/>
    </source>
</evidence>
<dbReference type="RefSeq" id="WP_160383263.1">
    <property type="nucleotide sequence ID" value="NZ_WNXQ01000008.1"/>
</dbReference>
<keyword evidence="7" id="KW-0997">Cell inner membrane</keyword>
<evidence type="ECO:0000313" key="10">
    <source>
        <dbReference type="Proteomes" id="UP000443843"/>
    </source>
</evidence>
<dbReference type="InterPro" id="IPR055348">
    <property type="entry name" value="DctQ"/>
</dbReference>
<comment type="caution">
    <text evidence="9">The sequence shown here is derived from an EMBL/GenBank/DDBJ whole genome shotgun (WGS) entry which is preliminary data.</text>
</comment>
<evidence type="ECO:0000256" key="6">
    <source>
        <dbReference type="ARBA" id="ARBA00023136"/>
    </source>
</evidence>
<keyword evidence="5 7" id="KW-1133">Transmembrane helix</keyword>
<reference evidence="9 10" key="1">
    <citation type="submission" date="2019-11" db="EMBL/GenBank/DDBJ databases">
        <title>Pseudooceanicola pacifica sp. nov., isolated from deep-sea sediment of the Pacific Ocean.</title>
        <authorList>
            <person name="Lyu L."/>
        </authorList>
    </citation>
    <scope>NUCLEOTIDE SEQUENCE [LARGE SCALE GENOMIC DNA]</scope>
    <source>
        <strain evidence="9 10">216_PA32_1</strain>
    </source>
</reference>
<protein>
    <recommendedName>
        <fullName evidence="7">TRAP transporter small permease protein</fullName>
    </recommendedName>
</protein>
<evidence type="ECO:0000256" key="3">
    <source>
        <dbReference type="ARBA" id="ARBA00022475"/>
    </source>
</evidence>
<comment type="subunit">
    <text evidence="7">The complex comprises the extracytoplasmic solute receptor protein and the two transmembrane proteins.</text>
</comment>
<evidence type="ECO:0000313" key="9">
    <source>
        <dbReference type="EMBL" id="MWB79048.1"/>
    </source>
</evidence>
<sequence>MTTQSRRAESIILAVARVMAFPTTALAVIGSVWIFAIMILVNADVFGRALLSRPIDGVPEIVSLSIVGIVFLQMANTLRMGRFISSDMLLSRVQAWRPRLGQALEALYHAFGVVTFAVVTWYVTPKFIEAWVDGTYVGSLGRFTMEIWPILLIIVVGSALTLLQYLAHALHHLLAAANLAAPPAPHPGDHAEFD</sequence>
<evidence type="ECO:0000256" key="7">
    <source>
        <dbReference type="RuleBase" id="RU369079"/>
    </source>
</evidence>
<proteinExistence type="inferred from homology"/>
<feature type="domain" description="Tripartite ATP-independent periplasmic transporters DctQ component" evidence="8">
    <location>
        <begin position="37"/>
        <end position="172"/>
    </location>
</feature>
<evidence type="ECO:0000256" key="5">
    <source>
        <dbReference type="ARBA" id="ARBA00022989"/>
    </source>
</evidence>
<comment type="function">
    <text evidence="7">Part of the tripartite ATP-independent periplasmic (TRAP) transport system.</text>
</comment>
<organism evidence="9 10">
    <name type="scientific">Pseudooceanicola pacificus</name>
    <dbReference type="NCBI Taxonomy" id="2676438"/>
    <lineage>
        <taxon>Bacteria</taxon>
        <taxon>Pseudomonadati</taxon>
        <taxon>Pseudomonadota</taxon>
        <taxon>Alphaproteobacteria</taxon>
        <taxon>Rhodobacterales</taxon>
        <taxon>Paracoccaceae</taxon>
        <taxon>Pseudooceanicola</taxon>
    </lineage>
</organism>
<keyword evidence="10" id="KW-1185">Reference proteome</keyword>
<name>A0A844WD49_9RHOB</name>
<dbReference type="Pfam" id="PF04290">
    <property type="entry name" value="DctQ"/>
    <property type="match status" value="1"/>
</dbReference>
<dbReference type="GO" id="GO:0022857">
    <property type="term" value="F:transmembrane transporter activity"/>
    <property type="evidence" value="ECO:0007669"/>
    <property type="project" value="UniProtKB-UniRule"/>
</dbReference>
<dbReference type="GO" id="GO:0005886">
    <property type="term" value="C:plasma membrane"/>
    <property type="evidence" value="ECO:0007669"/>
    <property type="project" value="UniProtKB-SubCell"/>
</dbReference>
<gene>
    <name evidence="9" type="ORF">GLS40_13495</name>
</gene>
<evidence type="ECO:0000256" key="1">
    <source>
        <dbReference type="ARBA" id="ARBA00004651"/>
    </source>
</evidence>
<keyword evidence="3" id="KW-1003">Cell membrane</keyword>
<evidence type="ECO:0000259" key="8">
    <source>
        <dbReference type="Pfam" id="PF04290"/>
    </source>
</evidence>
<accession>A0A844WD49</accession>